<dbReference type="PANTHER" id="PTHR43780:SF2">
    <property type="entry name" value="1-AMINOCYCLOPROPANE-1-CARBOXYLATE DEAMINASE-RELATED"/>
    <property type="match status" value="1"/>
</dbReference>
<dbReference type="PANTHER" id="PTHR43780">
    <property type="entry name" value="1-AMINOCYCLOPROPANE-1-CARBOXYLATE DEAMINASE-RELATED"/>
    <property type="match status" value="1"/>
</dbReference>
<dbReference type="EMBL" id="JAFKCU010000001">
    <property type="protein sequence ID" value="MBN7814117.1"/>
    <property type="molecule type" value="Genomic_DNA"/>
</dbReference>
<protein>
    <submittedName>
        <fullName evidence="5">1-aminocyclopropane-1-carboxylate deaminase/D-cysteine desulfhydrase</fullName>
    </submittedName>
</protein>
<evidence type="ECO:0000313" key="5">
    <source>
        <dbReference type="EMBL" id="MBN7814117.1"/>
    </source>
</evidence>
<name>A0ABS3CAH9_9BACT</name>
<evidence type="ECO:0000313" key="6">
    <source>
        <dbReference type="Proteomes" id="UP000664480"/>
    </source>
</evidence>
<dbReference type="Pfam" id="PF00291">
    <property type="entry name" value="PALP"/>
    <property type="match status" value="1"/>
</dbReference>
<dbReference type="SUPFAM" id="SSF53686">
    <property type="entry name" value="Tryptophan synthase beta subunit-like PLP-dependent enzymes"/>
    <property type="match status" value="1"/>
</dbReference>
<dbReference type="InterPro" id="IPR027278">
    <property type="entry name" value="ACCD_DCysDesulf"/>
</dbReference>
<comment type="cofactor">
    <cofactor evidence="1">
        <name>pyridoxal 5'-phosphate</name>
        <dbReference type="ChEBI" id="CHEBI:597326"/>
    </cofactor>
</comment>
<dbReference type="PIRSF" id="PIRSF006278">
    <property type="entry name" value="ACCD_DCysDesulf"/>
    <property type="match status" value="1"/>
</dbReference>
<dbReference type="InterPro" id="IPR036052">
    <property type="entry name" value="TrpB-like_PALP_sf"/>
</dbReference>
<evidence type="ECO:0000256" key="3">
    <source>
        <dbReference type="ARBA" id="ARBA00022898"/>
    </source>
</evidence>
<comment type="similarity">
    <text evidence="2">Belongs to the ACC deaminase/D-cysteine desulfhydrase family.</text>
</comment>
<proteinExistence type="inferred from homology"/>
<dbReference type="RefSeq" id="WP_206584781.1">
    <property type="nucleotide sequence ID" value="NZ_JAFKCU010000001.1"/>
</dbReference>
<reference evidence="5 6" key="1">
    <citation type="submission" date="2021-03" db="EMBL/GenBank/DDBJ databases">
        <title>novel species isolated from a fishpond in China.</title>
        <authorList>
            <person name="Lu H."/>
            <person name="Cai Z."/>
        </authorList>
    </citation>
    <scope>NUCLEOTIDE SEQUENCE [LARGE SCALE GENOMIC DNA]</scope>
    <source>
        <strain evidence="5 6">YJ13C</strain>
    </source>
</reference>
<accession>A0ABS3CAH9</accession>
<keyword evidence="6" id="KW-1185">Reference proteome</keyword>
<keyword evidence="3" id="KW-0663">Pyridoxal phosphate</keyword>
<sequence>MLQANPIFNQPLNHDLFDKKQVHVEIKRLDLVHPEVSGNKFYKLKYNLEQAKNQNLDTVLTFGGAYSNHIAAVSSAAKALGLKSIGIIRGEKILPLNPTLLHAEANGMNLQFISREAYRSKNEKDFLESLKEEFGSFYVIPEGGTNELAIAGTQEILTENDSDFSYIVCPIGTGGTFCGLAKSINTAQALIGISALKGDWIFEEMEDLYKKYKIEPEGSFQIENEYHFGGYAKSTETLIDFIWGFYEDFQIILDPIYTGKMVYAIWEMIEKDQFPKGSKILLLHTGGLQGNQGFTERTGIKLPPLLT</sequence>
<feature type="domain" description="Tryptophan synthase beta chain-like PALP" evidence="4">
    <location>
        <begin position="19"/>
        <end position="286"/>
    </location>
</feature>
<organism evidence="5 6">
    <name type="scientific">Algoriphagus pacificus</name>
    <dbReference type="NCBI Taxonomy" id="2811234"/>
    <lineage>
        <taxon>Bacteria</taxon>
        <taxon>Pseudomonadati</taxon>
        <taxon>Bacteroidota</taxon>
        <taxon>Cytophagia</taxon>
        <taxon>Cytophagales</taxon>
        <taxon>Cyclobacteriaceae</taxon>
        <taxon>Algoriphagus</taxon>
    </lineage>
</organism>
<evidence type="ECO:0000259" key="4">
    <source>
        <dbReference type="Pfam" id="PF00291"/>
    </source>
</evidence>
<dbReference type="Gene3D" id="3.40.50.1100">
    <property type="match status" value="2"/>
</dbReference>
<dbReference type="Proteomes" id="UP000664480">
    <property type="component" value="Unassembled WGS sequence"/>
</dbReference>
<evidence type="ECO:0000256" key="2">
    <source>
        <dbReference type="ARBA" id="ARBA00008639"/>
    </source>
</evidence>
<gene>
    <name evidence="5" type="ORF">J0A69_01700</name>
</gene>
<evidence type="ECO:0000256" key="1">
    <source>
        <dbReference type="ARBA" id="ARBA00001933"/>
    </source>
</evidence>
<dbReference type="InterPro" id="IPR001926">
    <property type="entry name" value="TrpB-like_PALP"/>
</dbReference>
<comment type="caution">
    <text evidence="5">The sequence shown here is derived from an EMBL/GenBank/DDBJ whole genome shotgun (WGS) entry which is preliminary data.</text>
</comment>